<name>A0A7X3LRY7_9HYPH</name>
<reference evidence="6 7" key="1">
    <citation type="submission" date="2019-12" db="EMBL/GenBank/DDBJ databases">
        <authorList>
            <person name="Li M."/>
        </authorList>
    </citation>
    <scope>NUCLEOTIDE SEQUENCE [LARGE SCALE GENOMIC DNA]</scope>
    <source>
        <strain evidence="6 7">GBMRC 2046</strain>
    </source>
</reference>
<feature type="region of interest" description="Disordered" evidence="3">
    <location>
        <begin position="325"/>
        <end position="359"/>
    </location>
</feature>
<evidence type="ECO:0000259" key="5">
    <source>
        <dbReference type="Pfam" id="PF22725"/>
    </source>
</evidence>
<dbReference type="InterPro" id="IPR050984">
    <property type="entry name" value="Gfo/Idh/MocA_domain"/>
</dbReference>
<dbReference type="EMBL" id="WUMV01000002">
    <property type="protein sequence ID" value="MXN63994.1"/>
    <property type="molecule type" value="Genomic_DNA"/>
</dbReference>
<keyword evidence="2" id="KW-0560">Oxidoreductase</keyword>
<dbReference type="PANTHER" id="PTHR22604:SF105">
    <property type="entry name" value="TRANS-1,2-DIHYDROBENZENE-1,2-DIOL DEHYDROGENASE"/>
    <property type="match status" value="1"/>
</dbReference>
<feature type="domain" description="Gfo/Idh/MocA-like oxidoreductase N-terminal" evidence="4">
    <location>
        <begin position="4"/>
        <end position="125"/>
    </location>
</feature>
<dbReference type="Pfam" id="PF22725">
    <property type="entry name" value="GFO_IDH_MocA_C3"/>
    <property type="match status" value="1"/>
</dbReference>
<organism evidence="6 7">
    <name type="scientific">Stappia sediminis</name>
    <dbReference type="NCBI Taxonomy" id="2692190"/>
    <lineage>
        <taxon>Bacteria</taxon>
        <taxon>Pseudomonadati</taxon>
        <taxon>Pseudomonadota</taxon>
        <taxon>Alphaproteobacteria</taxon>
        <taxon>Hyphomicrobiales</taxon>
        <taxon>Stappiaceae</taxon>
        <taxon>Stappia</taxon>
    </lineage>
</organism>
<dbReference type="InterPro" id="IPR036291">
    <property type="entry name" value="NAD(P)-bd_dom_sf"/>
</dbReference>
<dbReference type="InterPro" id="IPR000683">
    <property type="entry name" value="Gfo/Idh/MocA-like_OxRdtase_N"/>
</dbReference>
<keyword evidence="7" id="KW-1185">Reference proteome</keyword>
<feature type="compositionally biased region" description="Basic and acidic residues" evidence="3">
    <location>
        <begin position="346"/>
        <end position="359"/>
    </location>
</feature>
<dbReference type="SUPFAM" id="SSF55347">
    <property type="entry name" value="Glyceraldehyde-3-phosphate dehydrogenase-like, C-terminal domain"/>
    <property type="match status" value="1"/>
</dbReference>
<proteinExistence type="inferred from homology"/>
<dbReference type="PANTHER" id="PTHR22604">
    <property type="entry name" value="OXIDOREDUCTASES"/>
    <property type="match status" value="1"/>
</dbReference>
<evidence type="ECO:0000313" key="6">
    <source>
        <dbReference type="EMBL" id="MXN63994.1"/>
    </source>
</evidence>
<evidence type="ECO:0000313" key="7">
    <source>
        <dbReference type="Proteomes" id="UP000433101"/>
    </source>
</evidence>
<dbReference type="AlphaFoldDB" id="A0A7X3LRY7"/>
<protein>
    <submittedName>
        <fullName evidence="6">Gfo/Idh/MocA family oxidoreductase</fullName>
    </submittedName>
</protein>
<dbReference type="InterPro" id="IPR055170">
    <property type="entry name" value="GFO_IDH_MocA-like_dom"/>
</dbReference>
<dbReference type="GO" id="GO:0000166">
    <property type="term" value="F:nucleotide binding"/>
    <property type="evidence" value="ECO:0007669"/>
    <property type="project" value="InterPro"/>
</dbReference>
<dbReference type="PRINTS" id="PR01775">
    <property type="entry name" value="GLFROXRDTASE"/>
</dbReference>
<evidence type="ECO:0000256" key="1">
    <source>
        <dbReference type="ARBA" id="ARBA00010928"/>
    </source>
</evidence>
<comment type="similarity">
    <text evidence="1">Belongs to the Gfo/Idh/MocA family.</text>
</comment>
<feature type="domain" description="GFO/IDH/MocA-like oxidoreductase" evidence="5">
    <location>
        <begin position="137"/>
        <end position="253"/>
    </location>
</feature>
<dbReference type="RefSeq" id="WP_160774262.1">
    <property type="nucleotide sequence ID" value="NZ_WUMV01000002.1"/>
</dbReference>
<sequence length="359" mass="39302">MKKIRYAVVGAGWISQQAFMPSVAQTGNSELTAIVTGNAENAAKLADFYGIENIYSYDRYDEMLDADVVDAVYIALPNSLHADYAIRAARAGKHLLVEKPLAITEAECEAMIAAAAEAGVFLMTAYRLHTDPGTIEVLEQIRNGAIGDPRLFTSVFSYQADASNHRLKAEHWGGPLQDIGVYCLNAARHVFAAEPIEAIAMQGSGEDDIRFGEVEEAIAVTLRFPGGRFAQFIASFGADTLDTYRVIGTKGEMTLEPGFRFETDTKLLMRQNEKVVFEKTSPPVDHFGGQTAYFSDCILNGVRPEPDGEEGLADVRAMLAIERAAATGEPQKIDTPPRPGHPTPDMLREIPRTDRRLVF</sequence>
<evidence type="ECO:0000259" key="4">
    <source>
        <dbReference type="Pfam" id="PF01408"/>
    </source>
</evidence>
<dbReference type="Gene3D" id="3.40.50.720">
    <property type="entry name" value="NAD(P)-binding Rossmann-like Domain"/>
    <property type="match status" value="1"/>
</dbReference>
<gene>
    <name evidence="6" type="ORF">GR183_03675</name>
</gene>
<dbReference type="Gene3D" id="3.30.360.10">
    <property type="entry name" value="Dihydrodipicolinate Reductase, domain 2"/>
    <property type="match status" value="1"/>
</dbReference>
<evidence type="ECO:0000256" key="3">
    <source>
        <dbReference type="SAM" id="MobiDB-lite"/>
    </source>
</evidence>
<dbReference type="Proteomes" id="UP000433101">
    <property type="component" value="Unassembled WGS sequence"/>
</dbReference>
<evidence type="ECO:0000256" key="2">
    <source>
        <dbReference type="ARBA" id="ARBA00023002"/>
    </source>
</evidence>
<dbReference type="InterPro" id="IPR008354">
    <property type="entry name" value="Glc-Fru_OxRdtase_bac"/>
</dbReference>
<accession>A0A7X3LRY7</accession>
<dbReference type="Pfam" id="PF01408">
    <property type="entry name" value="GFO_IDH_MocA"/>
    <property type="match status" value="1"/>
</dbReference>
<dbReference type="GO" id="GO:0016491">
    <property type="term" value="F:oxidoreductase activity"/>
    <property type="evidence" value="ECO:0007669"/>
    <property type="project" value="UniProtKB-KW"/>
</dbReference>
<dbReference type="SUPFAM" id="SSF51735">
    <property type="entry name" value="NAD(P)-binding Rossmann-fold domains"/>
    <property type="match status" value="1"/>
</dbReference>
<comment type="caution">
    <text evidence="6">The sequence shown here is derived from an EMBL/GenBank/DDBJ whole genome shotgun (WGS) entry which is preliminary data.</text>
</comment>